<protein>
    <submittedName>
        <fullName evidence="1">Uncharacterized protein</fullName>
    </submittedName>
</protein>
<dbReference type="EMBL" id="CAJNOH010006615">
    <property type="protein sequence ID" value="CAF1437161.1"/>
    <property type="molecule type" value="Genomic_DNA"/>
</dbReference>
<keyword evidence="4" id="KW-1185">Reference proteome</keyword>
<accession>A0A815NFU6</accession>
<organism evidence="1 3">
    <name type="scientific">Rotaria sordida</name>
    <dbReference type="NCBI Taxonomy" id="392033"/>
    <lineage>
        <taxon>Eukaryota</taxon>
        <taxon>Metazoa</taxon>
        <taxon>Spiralia</taxon>
        <taxon>Gnathifera</taxon>
        <taxon>Rotifera</taxon>
        <taxon>Eurotatoria</taxon>
        <taxon>Bdelloidea</taxon>
        <taxon>Philodinida</taxon>
        <taxon>Philodinidae</taxon>
        <taxon>Rotaria</taxon>
    </lineage>
</organism>
<dbReference type="AlphaFoldDB" id="A0A815NFU6"/>
<evidence type="ECO:0000313" key="1">
    <source>
        <dbReference type="EMBL" id="CAF1437161.1"/>
    </source>
</evidence>
<evidence type="ECO:0000313" key="2">
    <source>
        <dbReference type="EMBL" id="CAF1634649.1"/>
    </source>
</evidence>
<dbReference type="Proteomes" id="UP000663854">
    <property type="component" value="Unassembled WGS sequence"/>
</dbReference>
<comment type="caution">
    <text evidence="1">The sequence shown here is derived from an EMBL/GenBank/DDBJ whole genome shotgun (WGS) entry which is preliminary data.</text>
</comment>
<gene>
    <name evidence="2" type="ORF">JXQ802_LOCUS52323</name>
    <name evidence="1" type="ORF">PYM288_LOCUS36002</name>
</gene>
<proteinExistence type="predicted"/>
<name>A0A815NFU6_9BILA</name>
<reference evidence="1" key="1">
    <citation type="submission" date="2021-02" db="EMBL/GenBank/DDBJ databases">
        <authorList>
            <person name="Nowell W R."/>
        </authorList>
    </citation>
    <scope>NUCLEOTIDE SEQUENCE</scope>
</reference>
<dbReference type="Proteomes" id="UP000663870">
    <property type="component" value="Unassembled WGS sequence"/>
</dbReference>
<sequence length="126" mass="14842">MQLCQQANSMRVSVNTTKYDYSQVKVKMNIMFVDRRQLVQEMQPVNDIVELYPALSVTNLLIREINLRSDPFSTDIIQTLTSNCTKLARHQIIKEKKRLLESSFILEHWSIKRYKHSKKIVIKSSE</sequence>
<evidence type="ECO:0000313" key="4">
    <source>
        <dbReference type="Proteomes" id="UP000663870"/>
    </source>
</evidence>
<evidence type="ECO:0000313" key="3">
    <source>
        <dbReference type="Proteomes" id="UP000663854"/>
    </source>
</evidence>
<dbReference type="EMBL" id="CAJNOL010008207">
    <property type="protein sequence ID" value="CAF1634649.1"/>
    <property type="molecule type" value="Genomic_DNA"/>
</dbReference>